<evidence type="ECO:0000256" key="13">
    <source>
        <dbReference type="ARBA" id="ARBA00047872"/>
    </source>
</evidence>
<dbReference type="NCBIfam" id="NF005656">
    <property type="entry name" value="PRK07431.1"/>
    <property type="match status" value="1"/>
</dbReference>
<dbReference type="CDD" id="cd04923">
    <property type="entry name" value="ACT_AK-LysC-DapG-like_2"/>
    <property type="match status" value="1"/>
</dbReference>
<dbReference type="InterPro" id="IPR045865">
    <property type="entry name" value="ACT-like_dom_sf"/>
</dbReference>
<dbReference type="Pfam" id="PF22468">
    <property type="entry name" value="ACT_9"/>
    <property type="match status" value="3"/>
</dbReference>
<dbReference type="Gene3D" id="3.40.1160.10">
    <property type="entry name" value="Acetylglutamate kinase-like"/>
    <property type="match status" value="1"/>
</dbReference>
<dbReference type="InterPro" id="IPR001048">
    <property type="entry name" value="Asp/Glu/Uridylate_kinase"/>
</dbReference>
<evidence type="ECO:0000256" key="10">
    <source>
        <dbReference type="ARBA" id="ARBA00022777"/>
    </source>
</evidence>
<evidence type="ECO:0000256" key="5">
    <source>
        <dbReference type="ARBA" id="ARBA00013059"/>
    </source>
</evidence>
<dbReference type="NCBIfam" id="TIGR00657">
    <property type="entry name" value="asp_kinases"/>
    <property type="match status" value="1"/>
</dbReference>
<sequence length="597" mass="63506">MSLIVQKFGGTSVANSEKIMAAACRAVAAHREGHQVVMVVSARGKKTDELVGLAAEITHTPPAREMDMLLSTGEQESVALMSMAIQTLGEQAVSLTGGQIGIVTDSSFTKARIREISTDRLRRHLDDGSIVVACGFQGVDDAFNITTLGRGGSDTTATALAAALQADECQIYTDVEGVFTTDPRSVPEAKKVPRISYDEMLEMASLGAGVMHSRSIEFAKKFGVPLRVRPSFSDGEGTLIAPEGDGASRVVTGLALVRNEARVSLSELPDRPGVMSLIFSKMSARKIPVDMVVQNVGTGGTAEVSFTVPEADLAETLTAAQEAIDEMGAGQVRSGTNVAKLSAVGAGMRTHSGVAAQMFQTLSDAGVNIQMITTSEIKISVLIDRTGCDDALRAVHAGFHLEAESVPNPPIGVKQQHDAAPARANRRELLQAVVGSLASMEDIVVSEVQLDESQSRITIDNIPDRPGVCAQLFTAVAEGDVMVDMIVQNVSHDGQARVSFTVPRDDLQRCLLLVREVLASWEGASLNYEEEIAQLSVMGIGLRTHTGVGEQMFRALAERDINVQMINTSEIRMSAVVAIEQGQPAHQCLLETFGLAE</sequence>
<keyword evidence="6 14" id="KW-0028">Amino-acid biosynthesis</keyword>
<comment type="pathway">
    <text evidence="2 14">Amino-acid biosynthesis; L-methionine biosynthesis via de novo pathway; L-homoserine from L-aspartate: step 1/3.</text>
</comment>
<dbReference type="InterPro" id="IPR041740">
    <property type="entry name" value="AKii-LysC-BS"/>
</dbReference>
<evidence type="ECO:0000256" key="4">
    <source>
        <dbReference type="ARBA" id="ARBA00010122"/>
    </source>
</evidence>
<name>A0A517Z5V3_9PLAN</name>
<organism evidence="16 17">
    <name type="scientific">Maioricimonas rarisocia</name>
    <dbReference type="NCBI Taxonomy" id="2528026"/>
    <lineage>
        <taxon>Bacteria</taxon>
        <taxon>Pseudomonadati</taxon>
        <taxon>Planctomycetota</taxon>
        <taxon>Planctomycetia</taxon>
        <taxon>Planctomycetales</taxon>
        <taxon>Planctomycetaceae</taxon>
        <taxon>Maioricimonas</taxon>
    </lineage>
</organism>
<keyword evidence="12" id="KW-0457">Lysine biosynthesis</keyword>
<dbReference type="EC" id="2.7.2.4" evidence="5"/>
<comment type="similarity">
    <text evidence="4">Belongs to the aspartokinase family.</text>
</comment>
<dbReference type="InterPro" id="IPR002912">
    <property type="entry name" value="ACT_dom"/>
</dbReference>
<dbReference type="PANTHER" id="PTHR21499:SF3">
    <property type="entry name" value="ASPARTOKINASE"/>
    <property type="match status" value="1"/>
</dbReference>
<evidence type="ECO:0000256" key="8">
    <source>
        <dbReference type="ARBA" id="ARBA00022737"/>
    </source>
</evidence>
<evidence type="ECO:0000313" key="17">
    <source>
        <dbReference type="Proteomes" id="UP000320496"/>
    </source>
</evidence>
<comment type="catalytic activity">
    <reaction evidence="13">
        <text>L-aspartate + ATP = 4-phospho-L-aspartate + ADP</text>
        <dbReference type="Rhea" id="RHEA:23776"/>
        <dbReference type="ChEBI" id="CHEBI:29991"/>
        <dbReference type="ChEBI" id="CHEBI:30616"/>
        <dbReference type="ChEBI" id="CHEBI:57535"/>
        <dbReference type="ChEBI" id="CHEBI:456216"/>
        <dbReference type="EC" id="2.7.2.4"/>
    </reaction>
</comment>
<evidence type="ECO:0000256" key="12">
    <source>
        <dbReference type="ARBA" id="ARBA00023154"/>
    </source>
</evidence>
<dbReference type="PANTHER" id="PTHR21499">
    <property type="entry name" value="ASPARTATE KINASE"/>
    <property type="match status" value="1"/>
</dbReference>
<dbReference type="GO" id="GO:0005829">
    <property type="term" value="C:cytosol"/>
    <property type="evidence" value="ECO:0007669"/>
    <property type="project" value="TreeGrafter"/>
</dbReference>
<comment type="pathway">
    <text evidence="3 14">Amino-acid biosynthesis; L-threonine biosynthesis; L-threonine from L-aspartate: step 1/5.</text>
</comment>
<keyword evidence="8" id="KW-0677">Repeat</keyword>
<evidence type="ECO:0000256" key="7">
    <source>
        <dbReference type="ARBA" id="ARBA00022679"/>
    </source>
</evidence>
<dbReference type="NCBIfam" id="NF005155">
    <property type="entry name" value="PRK06635.1-4"/>
    <property type="match status" value="1"/>
</dbReference>
<evidence type="ECO:0000256" key="14">
    <source>
        <dbReference type="RuleBase" id="RU004249"/>
    </source>
</evidence>
<evidence type="ECO:0000313" key="16">
    <source>
        <dbReference type="EMBL" id="QDU37857.1"/>
    </source>
</evidence>
<keyword evidence="17" id="KW-1185">Reference proteome</keyword>
<dbReference type="Proteomes" id="UP000320496">
    <property type="component" value="Chromosome"/>
</dbReference>
<dbReference type="Gene3D" id="3.30.2130.10">
    <property type="entry name" value="VC0802-like"/>
    <property type="match status" value="2"/>
</dbReference>
<evidence type="ECO:0000256" key="9">
    <source>
        <dbReference type="ARBA" id="ARBA00022741"/>
    </source>
</evidence>
<dbReference type="InterPro" id="IPR005260">
    <property type="entry name" value="Asp_kin_monofn"/>
</dbReference>
<dbReference type="UniPathway" id="UPA00051">
    <property type="reaction ID" value="UER00462"/>
</dbReference>
<dbReference type="PROSITE" id="PS00324">
    <property type="entry name" value="ASPARTOKINASE"/>
    <property type="match status" value="1"/>
</dbReference>
<dbReference type="GO" id="GO:0004072">
    <property type="term" value="F:aspartate kinase activity"/>
    <property type="evidence" value="ECO:0007669"/>
    <property type="project" value="UniProtKB-EC"/>
</dbReference>
<dbReference type="InterPro" id="IPR018042">
    <property type="entry name" value="Aspartate_kinase_CS"/>
</dbReference>
<feature type="domain" description="ACT" evidence="15">
    <location>
        <begin position="263"/>
        <end position="340"/>
    </location>
</feature>
<dbReference type="InterPro" id="IPR036393">
    <property type="entry name" value="AceGlu_kinase-like_sf"/>
</dbReference>
<comment type="pathway">
    <text evidence="1 14">Amino-acid biosynthesis; L-lysine biosynthesis via DAP pathway; (S)-tetrahydrodipicolinate from L-aspartate: step 1/4.</text>
</comment>
<reference evidence="16 17" key="1">
    <citation type="submission" date="2019-02" db="EMBL/GenBank/DDBJ databases">
        <title>Deep-cultivation of Planctomycetes and their phenomic and genomic characterization uncovers novel biology.</title>
        <authorList>
            <person name="Wiegand S."/>
            <person name="Jogler M."/>
            <person name="Boedeker C."/>
            <person name="Pinto D."/>
            <person name="Vollmers J."/>
            <person name="Rivas-Marin E."/>
            <person name="Kohn T."/>
            <person name="Peeters S.H."/>
            <person name="Heuer A."/>
            <person name="Rast P."/>
            <person name="Oberbeckmann S."/>
            <person name="Bunk B."/>
            <person name="Jeske O."/>
            <person name="Meyerdierks A."/>
            <person name="Storesund J.E."/>
            <person name="Kallscheuer N."/>
            <person name="Luecker S."/>
            <person name="Lage O.M."/>
            <person name="Pohl T."/>
            <person name="Merkel B.J."/>
            <person name="Hornburger P."/>
            <person name="Mueller R.-W."/>
            <person name="Bruemmer F."/>
            <person name="Labrenz M."/>
            <person name="Spormann A.M."/>
            <person name="Op den Camp H."/>
            <person name="Overmann J."/>
            <person name="Amann R."/>
            <person name="Jetten M.S.M."/>
            <person name="Mascher T."/>
            <person name="Medema M.H."/>
            <person name="Devos D.P."/>
            <person name="Kaster A.-K."/>
            <person name="Ovreas L."/>
            <person name="Rohde M."/>
            <person name="Galperin M.Y."/>
            <person name="Jogler C."/>
        </authorList>
    </citation>
    <scope>NUCLEOTIDE SEQUENCE [LARGE SCALE GENOMIC DNA]</scope>
    <source>
        <strain evidence="16 17">Mal4</strain>
    </source>
</reference>
<keyword evidence="7 16" id="KW-0808">Transferase</keyword>
<dbReference type="EMBL" id="CP036275">
    <property type="protein sequence ID" value="QDU37857.1"/>
    <property type="molecule type" value="Genomic_DNA"/>
</dbReference>
<dbReference type="GO" id="GO:0009090">
    <property type="term" value="P:homoserine biosynthetic process"/>
    <property type="evidence" value="ECO:0007669"/>
    <property type="project" value="TreeGrafter"/>
</dbReference>
<proteinExistence type="inferred from homology"/>
<dbReference type="SUPFAM" id="SSF55021">
    <property type="entry name" value="ACT-like"/>
    <property type="match status" value="4"/>
</dbReference>
<dbReference type="CDD" id="cd04261">
    <property type="entry name" value="AAK_AKii-LysC-BS"/>
    <property type="match status" value="1"/>
</dbReference>
<dbReference type="CDD" id="cd04913">
    <property type="entry name" value="ACT_AKii-LysC-BS-like_1"/>
    <property type="match status" value="2"/>
</dbReference>
<dbReference type="GO" id="GO:0009088">
    <property type="term" value="P:threonine biosynthetic process"/>
    <property type="evidence" value="ECO:0007669"/>
    <property type="project" value="UniProtKB-UniPathway"/>
</dbReference>
<dbReference type="CDD" id="cd04936">
    <property type="entry name" value="ACT_AKii-LysC-BS-like_2"/>
    <property type="match status" value="1"/>
</dbReference>
<feature type="domain" description="ACT" evidence="15">
    <location>
        <begin position="343"/>
        <end position="408"/>
    </location>
</feature>
<dbReference type="AlphaFoldDB" id="A0A517Z5V3"/>
<dbReference type="UniPathway" id="UPA00050">
    <property type="reaction ID" value="UER00461"/>
</dbReference>
<evidence type="ECO:0000256" key="11">
    <source>
        <dbReference type="ARBA" id="ARBA00022840"/>
    </source>
</evidence>
<evidence type="ECO:0000256" key="2">
    <source>
        <dbReference type="ARBA" id="ARBA00004986"/>
    </source>
</evidence>
<dbReference type="SUPFAM" id="SSF53633">
    <property type="entry name" value="Carbamate kinase-like"/>
    <property type="match status" value="1"/>
</dbReference>
<dbReference type="KEGG" id="mri:Mal4_21740"/>
<feature type="domain" description="ACT" evidence="15">
    <location>
        <begin position="457"/>
        <end position="533"/>
    </location>
</feature>
<dbReference type="Pfam" id="PF00696">
    <property type="entry name" value="AA_kinase"/>
    <property type="match status" value="1"/>
</dbReference>
<keyword evidence="10 16" id="KW-0418">Kinase</keyword>
<keyword evidence="9" id="KW-0547">Nucleotide-binding</keyword>
<dbReference type="PROSITE" id="PS51671">
    <property type="entry name" value="ACT"/>
    <property type="match status" value="4"/>
</dbReference>
<dbReference type="InterPro" id="IPR001341">
    <property type="entry name" value="Asp_kinase"/>
</dbReference>
<dbReference type="InterPro" id="IPR054352">
    <property type="entry name" value="ACT_Aspartokinase"/>
</dbReference>
<evidence type="ECO:0000259" key="15">
    <source>
        <dbReference type="PROSITE" id="PS51671"/>
    </source>
</evidence>
<dbReference type="NCBIfam" id="NF005154">
    <property type="entry name" value="PRK06635.1-2"/>
    <property type="match status" value="1"/>
</dbReference>
<keyword evidence="11" id="KW-0067">ATP-binding</keyword>
<accession>A0A517Z5V3</accession>
<protein>
    <recommendedName>
        <fullName evidence="5">aspartate kinase</fullName>
        <ecNumber evidence="5">2.7.2.4</ecNumber>
    </recommendedName>
</protein>
<dbReference type="GO" id="GO:0005524">
    <property type="term" value="F:ATP binding"/>
    <property type="evidence" value="ECO:0007669"/>
    <property type="project" value="UniProtKB-KW"/>
</dbReference>
<dbReference type="OrthoDB" id="9799110at2"/>
<dbReference type="FunFam" id="3.40.1160.10:FF:000002">
    <property type="entry name" value="Aspartokinase"/>
    <property type="match status" value="1"/>
</dbReference>
<feature type="domain" description="ACT" evidence="15">
    <location>
        <begin position="537"/>
        <end position="597"/>
    </location>
</feature>
<dbReference type="UniPathway" id="UPA00034">
    <property type="reaction ID" value="UER00015"/>
</dbReference>
<dbReference type="NCBIfam" id="TIGR00656">
    <property type="entry name" value="asp_kin_monofn"/>
    <property type="match status" value="1"/>
</dbReference>
<evidence type="ECO:0000256" key="6">
    <source>
        <dbReference type="ARBA" id="ARBA00022605"/>
    </source>
</evidence>
<evidence type="ECO:0000256" key="1">
    <source>
        <dbReference type="ARBA" id="ARBA00004766"/>
    </source>
</evidence>
<dbReference type="FunFam" id="3.30.2130.10:FF:000001">
    <property type="entry name" value="Bifunctional aspartokinase/homoserine dehydrogenase"/>
    <property type="match status" value="1"/>
</dbReference>
<dbReference type="GO" id="GO:0009089">
    <property type="term" value="P:lysine biosynthetic process via diaminopimelate"/>
    <property type="evidence" value="ECO:0007669"/>
    <property type="project" value="UniProtKB-UniPathway"/>
</dbReference>
<gene>
    <name evidence="16" type="primary">lysC</name>
    <name evidence="16" type="ORF">Mal4_21740</name>
</gene>
<evidence type="ECO:0000256" key="3">
    <source>
        <dbReference type="ARBA" id="ARBA00005139"/>
    </source>
</evidence>